<organism evidence="3 4">
    <name type="scientific">Tectimicrobiota bacterium</name>
    <dbReference type="NCBI Taxonomy" id="2528274"/>
    <lineage>
        <taxon>Bacteria</taxon>
        <taxon>Pseudomonadati</taxon>
        <taxon>Nitrospinota/Tectimicrobiota group</taxon>
        <taxon>Candidatus Tectimicrobiota</taxon>
    </lineage>
</organism>
<feature type="transmembrane region" description="Helical" evidence="1">
    <location>
        <begin position="277"/>
        <end position="298"/>
    </location>
</feature>
<keyword evidence="1" id="KW-1133">Transmembrane helix</keyword>
<feature type="transmembrane region" description="Helical" evidence="1">
    <location>
        <begin position="104"/>
        <end position="121"/>
    </location>
</feature>
<dbReference type="Pfam" id="PF00892">
    <property type="entry name" value="EamA"/>
    <property type="match status" value="2"/>
</dbReference>
<feature type="transmembrane region" description="Helical" evidence="1">
    <location>
        <begin position="249"/>
        <end position="270"/>
    </location>
</feature>
<dbReference type="PANTHER" id="PTHR22911:SF137">
    <property type="entry name" value="SOLUTE CARRIER FAMILY 35 MEMBER G2-RELATED"/>
    <property type="match status" value="1"/>
</dbReference>
<dbReference type="Gene3D" id="1.10.3730.20">
    <property type="match status" value="1"/>
</dbReference>
<feature type="domain" description="EamA" evidence="2">
    <location>
        <begin position="10"/>
        <end position="143"/>
    </location>
</feature>
<reference evidence="3" key="1">
    <citation type="submission" date="2020-07" db="EMBL/GenBank/DDBJ databases">
        <title>Huge and variable diversity of episymbiotic CPR bacteria and DPANN archaea in groundwater ecosystems.</title>
        <authorList>
            <person name="He C.Y."/>
            <person name="Keren R."/>
            <person name="Whittaker M."/>
            <person name="Farag I.F."/>
            <person name="Doudna J."/>
            <person name="Cate J.H.D."/>
            <person name="Banfield J.F."/>
        </authorList>
    </citation>
    <scope>NUCLEOTIDE SEQUENCE</scope>
    <source>
        <strain evidence="3">NC_groundwater_763_Ag_S-0.2um_68_21</strain>
    </source>
</reference>
<name>A0A932I4A2_UNCTE</name>
<feature type="transmembrane region" description="Helical" evidence="1">
    <location>
        <begin position="222"/>
        <end position="243"/>
    </location>
</feature>
<feature type="transmembrane region" description="Helical" evidence="1">
    <location>
        <begin position="39"/>
        <end position="59"/>
    </location>
</feature>
<feature type="domain" description="EamA" evidence="2">
    <location>
        <begin position="162"/>
        <end position="296"/>
    </location>
</feature>
<dbReference type="Proteomes" id="UP000782312">
    <property type="component" value="Unassembled WGS sequence"/>
</dbReference>
<keyword evidence="1" id="KW-0812">Transmembrane</keyword>
<feature type="transmembrane region" description="Helical" evidence="1">
    <location>
        <begin position="189"/>
        <end position="210"/>
    </location>
</feature>
<feature type="transmembrane region" description="Helical" evidence="1">
    <location>
        <begin position="6"/>
        <end position="27"/>
    </location>
</feature>
<feature type="transmembrane region" description="Helical" evidence="1">
    <location>
        <begin position="71"/>
        <end position="92"/>
    </location>
</feature>
<keyword evidence="1" id="KW-0472">Membrane</keyword>
<dbReference type="AlphaFoldDB" id="A0A932I4A2"/>
<dbReference type="GO" id="GO:0016020">
    <property type="term" value="C:membrane"/>
    <property type="evidence" value="ECO:0007669"/>
    <property type="project" value="InterPro"/>
</dbReference>
<evidence type="ECO:0000313" key="3">
    <source>
        <dbReference type="EMBL" id="MBI3129605.1"/>
    </source>
</evidence>
<sequence>MSGLLTPLGWGIVLPIFTSMAYACTLVCMRQGMRSGTPLAGVVTLNLITSAMGFTVAWLRGTLSATTWEAPLYFMAAGAVAQGMGQLAFYMGIERMGVSRATPIQSSTPIWAALFAVLFLMERPTLAVWAGTLLIVFGVSLLSLAEVKERGRPGGGGRGVLLYPVLSSVLYALMPIFMKQGFAIQKTPFLGIGCAYLAGTLVVLAGRPLVPGGGRIQADRRAMGIFLAASVTNILAASLFWTALTFADVSLVLPLSRLAPLWVVVLSYFFLGHLERLTWRVVFSAALVVAGGVLVSALR</sequence>
<dbReference type="EMBL" id="JACPUR010000041">
    <property type="protein sequence ID" value="MBI3129605.1"/>
    <property type="molecule type" value="Genomic_DNA"/>
</dbReference>
<feature type="transmembrane region" description="Helical" evidence="1">
    <location>
        <begin position="159"/>
        <end position="177"/>
    </location>
</feature>
<dbReference type="InterPro" id="IPR037185">
    <property type="entry name" value="EmrE-like"/>
</dbReference>
<dbReference type="SUPFAM" id="SSF103481">
    <property type="entry name" value="Multidrug resistance efflux transporter EmrE"/>
    <property type="match status" value="2"/>
</dbReference>
<gene>
    <name evidence="3" type="ORF">HYZ11_18505</name>
</gene>
<dbReference type="InterPro" id="IPR000620">
    <property type="entry name" value="EamA_dom"/>
</dbReference>
<dbReference type="PANTHER" id="PTHR22911">
    <property type="entry name" value="ACYL-MALONYL CONDENSING ENZYME-RELATED"/>
    <property type="match status" value="1"/>
</dbReference>
<accession>A0A932I4A2</accession>
<evidence type="ECO:0000259" key="2">
    <source>
        <dbReference type="Pfam" id="PF00892"/>
    </source>
</evidence>
<evidence type="ECO:0000256" key="1">
    <source>
        <dbReference type="SAM" id="Phobius"/>
    </source>
</evidence>
<comment type="caution">
    <text evidence="3">The sequence shown here is derived from an EMBL/GenBank/DDBJ whole genome shotgun (WGS) entry which is preliminary data.</text>
</comment>
<feature type="transmembrane region" description="Helical" evidence="1">
    <location>
        <begin position="127"/>
        <end position="147"/>
    </location>
</feature>
<proteinExistence type="predicted"/>
<evidence type="ECO:0000313" key="4">
    <source>
        <dbReference type="Proteomes" id="UP000782312"/>
    </source>
</evidence>
<protein>
    <submittedName>
        <fullName evidence="3">DMT family transporter</fullName>
    </submittedName>
</protein>